<evidence type="ECO:0000313" key="8">
    <source>
        <dbReference type="EMBL" id="ASI13574.1"/>
    </source>
</evidence>
<dbReference type="InterPro" id="IPR045867">
    <property type="entry name" value="DNA-dir_RpoC_beta_prime"/>
</dbReference>
<dbReference type="GO" id="GO:0003677">
    <property type="term" value="F:DNA binding"/>
    <property type="evidence" value="ECO:0007669"/>
    <property type="project" value="InterPro"/>
</dbReference>
<evidence type="ECO:0000313" key="9">
    <source>
        <dbReference type="Proteomes" id="UP000197679"/>
    </source>
</evidence>
<dbReference type="AlphaFoldDB" id="A0A218NM84"/>
<dbReference type="SUPFAM" id="SSF64484">
    <property type="entry name" value="beta and beta-prime subunits of DNA dependent RNA-polymerase"/>
    <property type="match status" value="1"/>
</dbReference>
<reference evidence="8 9" key="1">
    <citation type="journal article" date="2017" name="Nat. Commun.">
        <title>'ARMAN' archaea depend on association with euryarchaeal host in culture and in situ.</title>
        <authorList>
            <person name="Golyshina O."/>
            <person name="Toshchakov S."/>
            <person name="Makarova K."/>
            <person name="Gavrilov S."/>
            <person name="Korzhenkov A."/>
            <person name="La Cono V."/>
            <person name="Arcadi E."/>
            <person name="Nechitaylo T."/>
            <person name="Ferrer M."/>
            <person name="Kublanov I."/>
            <person name="Wolf Y."/>
            <person name="Yakimov M."/>
            <person name="Golyshin P."/>
            <person name="Slesarev A."/>
            <person name="Kozyavkin S."/>
        </authorList>
    </citation>
    <scope>NUCLEOTIDE SEQUENCE [LARGE SCALE GENOMIC DNA]</scope>
    <source>
        <strain evidence="8 9">Mia14</strain>
    </source>
</reference>
<evidence type="ECO:0000256" key="6">
    <source>
        <dbReference type="ARBA" id="ARBA00048552"/>
    </source>
</evidence>
<dbReference type="InterPro" id="IPR007081">
    <property type="entry name" value="RNA_pol_Rpb1_5"/>
</dbReference>
<evidence type="ECO:0000256" key="5">
    <source>
        <dbReference type="ARBA" id="ARBA00023163"/>
    </source>
</evidence>
<keyword evidence="9" id="KW-1185">Reference proteome</keyword>
<dbReference type="PANTHER" id="PTHR19376:SF32">
    <property type="entry name" value="DNA-DIRECTED RNA POLYMERASE III SUBUNIT RPC1"/>
    <property type="match status" value="1"/>
</dbReference>
<keyword evidence="3" id="KW-0808">Transferase</keyword>
<evidence type="ECO:0000256" key="3">
    <source>
        <dbReference type="ARBA" id="ARBA00022679"/>
    </source>
</evidence>
<dbReference type="KEGG" id="marh:Mia14_0240"/>
<dbReference type="EC" id="2.7.7.6" evidence="1"/>
<dbReference type="Proteomes" id="UP000197679">
    <property type="component" value="Chromosome"/>
</dbReference>
<protein>
    <recommendedName>
        <fullName evidence="1">DNA-directed RNA polymerase</fullName>
        <ecNumber evidence="1">2.7.7.6</ecNumber>
    </recommendedName>
</protein>
<gene>
    <name evidence="8" type="ORF">Mia14_0240</name>
</gene>
<evidence type="ECO:0000256" key="4">
    <source>
        <dbReference type="ARBA" id="ARBA00022695"/>
    </source>
</evidence>
<accession>A0A218NM84</accession>
<dbReference type="GO" id="GO:0006351">
    <property type="term" value="P:DNA-templated transcription"/>
    <property type="evidence" value="ECO:0007669"/>
    <property type="project" value="InterPro"/>
</dbReference>
<keyword evidence="2 8" id="KW-0240">DNA-directed RNA polymerase</keyword>
<evidence type="ECO:0000256" key="1">
    <source>
        <dbReference type="ARBA" id="ARBA00012418"/>
    </source>
</evidence>
<dbReference type="Gene3D" id="1.10.150.390">
    <property type="match status" value="1"/>
</dbReference>
<dbReference type="OrthoDB" id="372142at2157"/>
<organism evidence="8 9">
    <name type="scientific">Candidatus Mancarchaeum acidiphilum</name>
    <dbReference type="NCBI Taxonomy" id="1920749"/>
    <lineage>
        <taxon>Archaea</taxon>
        <taxon>Candidatus Micrarchaeota</taxon>
        <taxon>Candidatus Mancarchaeum</taxon>
    </lineage>
</organism>
<dbReference type="RefSeq" id="WP_088819738.1">
    <property type="nucleotide sequence ID" value="NZ_CP019964.1"/>
</dbReference>
<evidence type="ECO:0000259" key="7">
    <source>
        <dbReference type="Pfam" id="PF04998"/>
    </source>
</evidence>
<keyword evidence="4" id="KW-0548">Nucleotidyltransferase</keyword>
<name>A0A218NM84_9ARCH</name>
<dbReference type="PANTHER" id="PTHR19376">
    <property type="entry name" value="DNA-DIRECTED RNA POLYMERASE"/>
    <property type="match status" value="1"/>
</dbReference>
<sequence>MATKKEDETYIKDVKVQYGEPVGVVAAQSMGEPSTQMVLRTFHSAGIATTISSGLPRVIELVDARKKQASPTMTVQLEPKIRKDYDAVKKLAKKFQEIRIRDVILKHIENLKESKLELVLSKSKMEDNLLTEEMVIEKLNKKFSGISIEKKSNHLIISQKKPKDIHSTRIAFVHIMDFQLSGIKGINKAVIMQNDDESFYIFTSGSNISEAMQLDGVVPEKIYSTDPFDVLKSYGVEAARNAIAYELRNTMQHEGVKVDFRHMGLIADSMTLTGTIIGVGRHGLAGTKASVFARAAYEETVKHFVNASIFGESDLLKGVSENVLIGKQIHVGTGLVKLAIKKDDLKKIKAEE</sequence>
<dbReference type="GO" id="GO:0000428">
    <property type="term" value="C:DNA-directed RNA polymerase complex"/>
    <property type="evidence" value="ECO:0007669"/>
    <property type="project" value="UniProtKB-KW"/>
</dbReference>
<dbReference type="GO" id="GO:0003899">
    <property type="term" value="F:DNA-directed RNA polymerase activity"/>
    <property type="evidence" value="ECO:0007669"/>
    <property type="project" value="UniProtKB-EC"/>
</dbReference>
<proteinExistence type="predicted"/>
<dbReference type="Pfam" id="PF04998">
    <property type="entry name" value="RNA_pol_Rpb1_5"/>
    <property type="match status" value="1"/>
</dbReference>
<evidence type="ECO:0000256" key="2">
    <source>
        <dbReference type="ARBA" id="ARBA00022478"/>
    </source>
</evidence>
<keyword evidence="5" id="KW-0804">Transcription</keyword>
<dbReference type="EMBL" id="CP019964">
    <property type="protein sequence ID" value="ASI13574.1"/>
    <property type="molecule type" value="Genomic_DNA"/>
</dbReference>
<comment type="catalytic activity">
    <reaction evidence="6">
        <text>RNA(n) + a ribonucleoside 5'-triphosphate = RNA(n+1) + diphosphate</text>
        <dbReference type="Rhea" id="RHEA:21248"/>
        <dbReference type="Rhea" id="RHEA-COMP:14527"/>
        <dbReference type="Rhea" id="RHEA-COMP:17342"/>
        <dbReference type="ChEBI" id="CHEBI:33019"/>
        <dbReference type="ChEBI" id="CHEBI:61557"/>
        <dbReference type="ChEBI" id="CHEBI:140395"/>
        <dbReference type="EC" id="2.7.7.6"/>
    </reaction>
</comment>
<feature type="domain" description="RNA polymerase Rpb1" evidence="7">
    <location>
        <begin position="9"/>
        <end position="290"/>
    </location>
</feature>
<dbReference type="GeneID" id="77386054"/>